<sequence>MFRICVMCVFCVFLQGCLNVNLKSVLPKEEYFSLDSIVLNPCKKMESTYNLSVNVLSPYDGKDILVNNAGQIKVLDTYKWVDLPKNMVRNAMIKVGANHCVSIESSGIVGQKTSTIRLNINDLYLTQNGSEYNAHIYATYEIINYDLSRAKSNILVLNANDTNPIKALQSAISKGLENVVLGIGR</sequence>
<dbReference type="AlphaFoldDB" id="A0A347VP17"/>
<evidence type="ECO:0000313" key="1">
    <source>
        <dbReference type="EMBL" id="MWV70750.1"/>
    </source>
</evidence>
<evidence type="ECO:0008006" key="5">
    <source>
        <dbReference type="Google" id="ProtNLM"/>
    </source>
</evidence>
<gene>
    <name evidence="1" type="ORF">DCO61_12355</name>
    <name evidence="2" type="ORF">LS64_005070</name>
</gene>
<reference evidence="1 4" key="4">
    <citation type="submission" date="2019-12" db="EMBL/GenBank/DDBJ databases">
        <title>Multi-Generational Helicobacter saguini Isolates.</title>
        <authorList>
            <person name="Mannion A."/>
            <person name="Shen Z."/>
            <person name="Fox J.G."/>
        </authorList>
    </citation>
    <scope>NUCLEOTIDE SEQUENCE [LARGE SCALE GENOMIC DNA]</scope>
    <source>
        <strain evidence="1">16-048</strain>
        <strain evidence="4">16-048 (F4)</strain>
    </source>
</reference>
<protein>
    <recommendedName>
        <fullName evidence="5">ABC-type transport auxiliary lipoprotein component domain-containing protein</fullName>
    </recommendedName>
</protein>
<dbReference type="EMBL" id="QBIU01000002">
    <property type="protein sequence ID" value="MWV70750.1"/>
    <property type="molecule type" value="Genomic_DNA"/>
</dbReference>
<organism evidence="2 3">
    <name type="scientific">Helicobacter saguini</name>
    <dbReference type="NCBI Taxonomy" id="1548018"/>
    <lineage>
        <taxon>Bacteria</taxon>
        <taxon>Pseudomonadati</taxon>
        <taxon>Campylobacterota</taxon>
        <taxon>Epsilonproteobacteria</taxon>
        <taxon>Campylobacterales</taxon>
        <taxon>Helicobacteraceae</taxon>
        <taxon>Helicobacter</taxon>
    </lineage>
</organism>
<reference evidence="2" key="3">
    <citation type="submission" date="2018-04" db="EMBL/GenBank/DDBJ databases">
        <authorList>
            <person name="Sheh A."/>
            <person name="Shen Z."/>
            <person name="Mannion A.J."/>
            <person name="Fox J.G."/>
        </authorList>
    </citation>
    <scope>NUCLEOTIDE SEQUENCE</scope>
    <source>
        <strain evidence="2">MIT 97-6194</strain>
    </source>
</reference>
<reference evidence="2 3" key="2">
    <citation type="journal article" date="2016" name="Infect. Immun.">
        <title>Helicobacter saguini, a Novel Helicobacter Isolated from Cotton-Top Tamarins with Ulcerative Colitis, Has Proinflammatory Properties and Induces Typhlocolitis and Dysplasia in Gnotobiotic IL-10-/- Mice.</title>
        <authorList>
            <person name="Shen Z."/>
            <person name="Mannion A."/>
            <person name="Whary M.T."/>
            <person name="Muthupalani S."/>
            <person name="Sheh A."/>
            <person name="Feng Y."/>
            <person name="Gong G."/>
            <person name="Vandamme P."/>
            <person name="Holcombe H.R."/>
            <person name="Paster B.J."/>
            <person name="Fox J.G."/>
        </authorList>
    </citation>
    <scope>NUCLEOTIDE SEQUENCE [LARGE SCALE GENOMIC DNA]</scope>
    <source>
        <strain evidence="2 3">MIT 97-6194</strain>
    </source>
</reference>
<evidence type="ECO:0000313" key="2">
    <source>
        <dbReference type="EMBL" id="TLD94542.1"/>
    </source>
</evidence>
<accession>A0A347VP17</accession>
<dbReference type="PROSITE" id="PS51257">
    <property type="entry name" value="PROKAR_LIPOPROTEIN"/>
    <property type="match status" value="1"/>
</dbReference>
<dbReference type="Proteomes" id="UP000477070">
    <property type="component" value="Unassembled WGS sequence"/>
</dbReference>
<dbReference type="RefSeq" id="WP_052062493.1">
    <property type="nucleotide sequence ID" value="NZ_JRMP02000006.1"/>
</dbReference>
<reference evidence="2 3" key="1">
    <citation type="journal article" date="2014" name="Genome Announc.">
        <title>Draft genome sequences of eight enterohepatic helicobacter species isolated from both laboratory and wild rodents.</title>
        <authorList>
            <person name="Sheh A."/>
            <person name="Shen Z."/>
            <person name="Fox J.G."/>
        </authorList>
    </citation>
    <scope>NUCLEOTIDE SEQUENCE [LARGE SCALE GENOMIC DNA]</scope>
    <source>
        <strain evidence="2 3">MIT 97-6194</strain>
    </source>
</reference>
<evidence type="ECO:0000313" key="4">
    <source>
        <dbReference type="Proteomes" id="UP000477070"/>
    </source>
</evidence>
<name>A0A347VP17_9HELI</name>
<proteinExistence type="predicted"/>
<evidence type="ECO:0000313" key="3">
    <source>
        <dbReference type="Proteomes" id="UP000029714"/>
    </source>
</evidence>
<keyword evidence="3" id="KW-1185">Reference proteome</keyword>
<dbReference type="EMBL" id="JRMP02000006">
    <property type="protein sequence ID" value="TLD94542.1"/>
    <property type="molecule type" value="Genomic_DNA"/>
</dbReference>
<dbReference type="STRING" id="1548018.LS64_07800"/>
<comment type="caution">
    <text evidence="2">The sequence shown here is derived from an EMBL/GenBank/DDBJ whole genome shotgun (WGS) entry which is preliminary data.</text>
</comment>
<dbReference type="Proteomes" id="UP000029714">
    <property type="component" value="Unassembled WGS sequence"/>
</dbReference>
<dbReference type="OrthoDB" id="5324640at2"/>